<comment type="caution">
    <text evidence="1">The sequence shown here is derived from an EMBL/GenBank/DDBJ whole genome shotgun (WGS) entry which is preliminary data.</text>
</comment>
<dbReference type="Proteomes" id="UP001180020">
    <property type="component" value="Unassembled WGS sequence"/>
</dbReference>
<dbReference type="InterPro" id="IPR036691">
    <property type="entry name" value="Endo/exonu/phosph_ase_sf"/>
</dbReference>
<reference evidence="1" key="1">
    <citation type="journal article" date="2023" name="Nat. Commun.">
        <title>Diploid and tetraploid genomes of Acorus and the evolution of monocots.</title>
        <authorList>
            <person name="Ma L."/>
            <person name="Liu K.W."/>
            <person name="Li Z."/>
            <person name="Hsiao Y.Y."/>
            <person name="Qi Y."/>
            <person name="Fu T."/>
            <person name="Tang G.D."/>
            <person name="Zhang D."/>
            <person name="Sun W.H."/>
            <person name="Liu D.K."/>
            <person name="Li Y."/>
            <person name="Chen G.Z."/>
            <person name="Liu X.D."/>
            <person name="Liao X.Y."/>
            <person name="Jiang Y.T."/>
            <person name="Yu X."/>
            <person name="Hao Y."/>
            <person name="Huang J."/>
            <person name="Zhao X.W."/>
            <person name="Ke S."/>
            <person name="Chen Y.Y."/>
            <person name="Wu W.L."/>
            <person name="Hsu J.L."/>
            <person name="Lin Y.F."/>
            <person name="Huang M.D."/>
            <person name="Li C.Y."/>
            <person name="Huang L."/>
            <person name="Wang Z.W."/>
            <person name="Zhao X."/>
            <person name="Zhong W.Y."/>
            <person name="Peng D.H."/>
            <person name="Ahmad S."/>
            <person name="Lan S."/>
            <person name="Zhang J.S."/>
            <person name="Tsai W.C."/>
            <person name="Van de Peer Y."/>
            <person name="Liu Z.J."/>
        </authorList>
    </citation>
    <scope>NUCLEOTIDE SEQUENCE</scope>
    <source>
        <strain evidence="1">CP</strain>
    </source>
</reference>
<dbReference type="PANTHER" id="PTHR33710">
    <property type="entry name" value="BNAC02G09200D PROTEIN"/>
    <property type="match status" value="1"/>
</dbReference>
<evidence type="ECO:0000313" key="1">
    <source>
        <dbReference type="EMBL" id="KAK1326242.1"/>
    </source>
</evidence>
<dbReference type="SUPFAM" id="SSF56219">
    <property type="entry name" value="DNase I-like"/>
    <property type="match status" value="1"/>
</dbReference>
<dbReference type="AlphaFoldDB" id="A0AAV9FP13"/>
<dbReference type="EMBL" id="JAUJYO010000001">
    <property type="protein sequence ID" value="KAK1326242.1"/>
    <property type="molecule type" value="Genomic_DNA"/>
</dbReference>
<keyword evidence="2" id="KW-1185">Reference proteome</keyword>
<evidence type="ECO:0000313" key="2">
    <source>
        <dbReference type="Proteomes" id="UP001180020"/>
    </source>
</evidence>
<gene>
    <name evidence="1" type="ORF">QJS10_CPA01g02409</name>
</gene>
<dbReference type="PANTHER" id="PTHR33710:SF71">
    <property type="entry name" value="ENDONUCLEASE_EXONUCLEASE_PHOSPHATASE DOMAIN-CONTAINING PROTEIN"/>
    <property type="match status" value="1"/>
</dbReference>
<dbReference type="Gene3D" id="3.60.10.10">
    <property type="entry name" value="Endonuclease/exonuclease/phosphatase"/>
    <property type="match status" value="1"/>
</dbReference>
<protein>
    <recommendedName>
        <fullName evidence="3">Reverse transcriptase</fullName>
    </recommendedName>
</protein>
<evidence type="ECO:0008006" key="3">
    <source>
        <dbReference type="Google" id="ProtNLM"/>
    </source>
</evidence>
<proteinExistence type="predicted"/>
<accession>A0AAV9FP13</accession>
<name>A0AAV9FP13_ACOCL</name>
<reference evidence="1" key="2">
    <citation type="submission" date="2023-06" db="EMBL/GenBank/DDBJ databases">
        <authorList>
            <person name="Ma L."/>
            <person name="Liu K.-W."/>
            <person name="Li Z."/>
            <person name="Hsiao Y.-Y."/>
            <person name="Qi Y."/>
            <person name="Fu T."/>
            <person name="Tang G."/>
            <person name="Zhang D."/>
            <person name="Sun W.-H."/>
            <person name="Liu D.-K."/>
            <person name="Li Y."/>
            <person name="Chen G.-Z."/>
            <person name="Liu X.-D."/>
            <person name="Liao X.-Y."/>
            <person name="Jiang Y.-T."/>
            <person name="Yu X."/>
            <person name="Hao Y."/>
            <person name="Huang J."/>
            <person name="Zhao X.-W."/>
            <person name="Ke S."/>
            <person name="Chen Y.-Y."/>
            <person name="Wu W.-L."/>
            <person name="Hsu J.-L."/>
            <person name="Lin Y.-F."/>
            <person name="Huang M.-D."/>
            <person name="Li C.-Y."/>
            <person name="Huang L."/>
            <person name="Wang Z.-W."/>
            <person name="Zhao X."/>
            <person name="Zhong W.-Y."/>
            <person name="Peng D.-H."/>
            <person name="Ahmad S."/>
            <person name="Lan S."/>
            <person name="Zhang J.-S."/>
            <person name="Tsai W.-C."/>
            <person name="Van De Peer Y."/>
            <person name="Liu Z.-J."/>
        </authorList>
    </citation>
    <scope>NUCLEOTIDE SEQUENCE</scope>
    <source>
        <strain evidence="1">CP</strain>
        <tissue evidence="1">Leaves</tissue>
    </source>
</reference>
<organism evidence="1 2">
    <name type="scientific">Acorus calamus</name>
    <name type="common">Sweet flag</name>
    <dbReference type="NCBI Taxonomy" id="4465"/>
    <lineage>
        <taxon>Eukaryota</taxon>
        <taxon>Viridiplantae</taxon>
        <taxon>Streptophyta</taxon>
        <taxon>Embryophyta</taxon>
        <taxon>Tracheophyta</taxon>
        <taxon>Spermatophyta</taxon>
        <taxon>Magnoliopsida</taxon>
        <taxon>Liliopsida</taxon>
        <taxon>Acoraceae</taxon>
        <taxon>Acorus</taxon>
    </lineage>
</organism>
<sequence length="336" mass="38268">MLWADLANISHHIGAHHWIIGGDFNEVRFSFEKAGGHPIHSRRSARFNACIEDCLLHDLRSIGGQFSWSNNQQNRIACKLDRVLVNSRWIQDFPDAYTQVLSPGFSDHSPLKHTLGQSRSSLEQAQAVLLLDPLNPLLIQSEGLAKSAYLEQLRIEESFLWQTFRQLWLSEGDKNFRFFHSMVKARIARNSIRKVQLADGSFSSDPQVVKDHAVSHFQQLLNQRPQLPCPTIVHSTLLSEEERSSLCDYVSEGEIKSALFALKPLSSPGPDGFSARFFQLFWPSIKEEFVAAISWRNLIQSVKSFISFSRKWYGPSGKKGMIEFSDKEGHMELRKG</sequence>